<accession>A0ABP0UHD3</accession>
<proteinExistence type="predicted"/>
<organism evidence="1 2">
    <name type="scientific">Sphagnum troendelagicum</name>
    <dbReference type="NCBI Taxonomy" id="128251"/>
    <lineage>
        <taxon>Eukaryota</taxon>
        <taxon>Viridiplantae</taxon>
        <taxon>Streptophyta</taxon>
        <taxon>Embryophyta</taxon>
        <taxon>Bryophyta</taxon>
        <taxon>Sphagnophytina</taxon>
        <taxon>Sphagnopsida</taxon>
        <taxon>Sphagnales</taxon>
        <taxon>Sphagnaceae</taxon>
        <taxon>Sphagnum</taxon>
    </lineage>
</organism>
<dbReference type="EMBL" id="OZ019895">
    <property type="protein sequence ID" value="CAK9221128.1"/>
    <property type="molecule type" value="Genomic_DNA"/>
</dbReference>
<dbReference type="Proteomes" id="UP001497512">
    <property type="component" value="Chromosome 3"/>
</dbReference>
<protein>
    <submittedName>
        <fullName evidence="1">Uncharacterized protein</fullName>
    </submittedName>
</protein>
<sequence>MEGCQEEEEKWVQSKKKIYPHLVWPCIGYGLSDDDGDVVDADECEREGVKCITLLELGIDIREEEESAFDPAEVGSELCPEAPLFKAEQLGESGGGGAVIPKELGIETPGSNTGDILAEKQLEEEEVPVILDAALPRRLPR</sequence>
<keyword evidence="2" id="KW-1185">Reference proteome</keyword>
<name>A0ABP0UHD3_9BRYO</name>
<gene>
    <name evidence="1" type="ORF">CSSPTR1EN2_LOCUS15801</name>
</gene>
<evidence type="ECO:0000313" key="2">
    <source>
        <dbReference type="Proteomes" id="UP001497512"/>
    </source>
</evidence>
<evidence type="ECO:0000313" key="1">
    <source>
        <dbReference type="EMBL" id="CAK9221128.1"/>
    </source>
</evidence>
<reference evidence="1" key="1">
    <citation type="submission" date="2024-02" db="EMBL/GenBank/DDBJ databases">
        <authorList>
            <consortium name="ELIXIR-Norway"/>
            <consortium name="Elixir Norway"/>
        </authorList>
    </citation>
    <scope>NUCLEOTIDE SEQUENCE</scope>
</reference>